<keyword evidence="4 9" id="KW-0732">Signal</keyword>
<comment type="subcellular location">
    <subcellularLocation>
        <location evidence="1 9">Cell membrane</location>
        <topology evidence="1 9">Lipid-anchor</topology>
        <topology evidence="1 9">GPI-anchor</topology>
    </subcellularLocation>
</comment>
<evidence type="ECO:0000313" key="14">
    <source>
        <dbReference type="Proteomes" id="UP000028045"/>
    </source>
</evidence>
<evidence type="ECO:0000256" key="9">
    <source>
        <dbReference type="RuleBase" id="RU361209"/>
    </source>
</evidence>
<comment type="function">
    <text evidence="9">Splits internally a 1,3-beta-glucan molecule and transfers the newly generated reducing end (the donor) to the non-reducing end of another 1,3-beta-glucan molecule (the acceptor) forming a 1,3-beta linkage, resulting in the elongation of 1,3-beta-glucan chains in the cell wall.</text>
</comment>
<dbReference type="Pfam" id="PF07983">
    <property type="entry name" value="X8"/>
    <property type="match status" value="1"/>
</dbReference>
<evidence type="ECO:0000256" key="6">
    <source>
        <dbReference type="ARBA" id="ARBA00023157"/>
    </source>
</evidence>
<evidence type="ECO:0000259" key="12">
    <source>
        <dbReference type="SMART" id="SM00768"/>
    </source>
</evidence>
<reference evidence="13 14" key="1">
    <citation type="journal article" date="2014" name="BMC Genomics">
        <title>Comparative genome sequencing reveals chemotype-specific gene clusters in the toxigenic black mold Stachybotrys.</title>
        <authorList>
            <person name="Semeiks J."/>
            <person name="Borek D."/>
            <person name="Otwinowski Z."/>
            <person name="Grishin N.V."/>
        </authorList>
    </citation>
    <scope>NUCLEOTIDE SEQUENCE [LARGE SCALE GENOMIC DNA]</scope>
    <source>
        <strain evidence="14">CBS 109288 / IBT 7711</strain>
    </source>
</reference>
<keyword evidence="5 9" id="KW-0472">Membrane</keyword>
<name>A0A084B5T9_STACB</name>
<proteinExistence type="inferred from homology"/>
<dbReference type="GO" id="GO:0098552">
    <property type="term" value="C:side of membrane"/>
    <property type="evidence" value="ECO:0007669"/>
    <property type="project" value="UniProtKB-KW"/>
</dbReference>
<evidence type="ECO:0000256" key="8">
    <source>
        <dbReference type="ARBA" id="ARBA00023288"/>
    </source>
</evidence>
<dbReference type="SMART" id="SM00768">
    <property type="entry name" value="X8"/>
    <property type="match status" value="1"/>
</dbReference>
<dbReference type="OrthoDB" id="421038at2759"/>
<keyword evidence="6" id="KW-1015">Disulfide bond</keyword>
<keyword evidence="7" id="KW-0325">Glycoprotein</keyword>
<evidence type="ECO:0000256" key="10">
    <source>
        <dbReference type="SAM" id="MobiDB-lite"/>
    </source>
</evidence>
<dbReference type="InterPro" id="IPR012946">
    <property type="entry name" value="X8"/>
</dbReference>
<keyword evidence="9" id="KW-0808">Transferase</keyword>
<evidence type="ECO:0000256" key="1">
    <source>
        <dbReference type="ARBA" id="ARBA00004609"/>
    </source>
</evidence>
<evidence type="ECO:0000313" key="13">
    <source>
        <dbReference type="EMBL" id="KEY72918.1"/>
    </source>
</evidence>
<comment type="similarity">
    <text evidence="2 9">Belongs to the glycosyl hydrolase 72 family.</text>
</comment>
<keyword evidence="11" id="KW-1133">Transmembrane helix</keyword>
<evidence type="ECO:0000256" key="11">
    <source>
        <dbReference type="SAM" id="Phobius"/>
    </source>
</evidence>
<feature type="compositionally biased region" description="Low complexity" evidence="10">
    <location>
        <begin position="475"/>
        <end position="499"/>
    </location>
</feature>
<keyword evidence="3 9" id="KW-0336">GPI-anchor</keyword>
<dbReference type="SUPFAM" id="SSF51445">
    <property type="entry name" value="(Trans)glycosidases"/>
    <property type="match status" value="1"/>
</dbReference>
<dbReference type="Pfam" id="PF03198">
    <property type="entry name" value="Glyco_hydro_72"/>
    <property type="match status" value="1"/>
</dbReference>
<evidence type="ECO:0000256" key="2">
    <source>
        <dbReference type="ARBA" id="ARBA00007528"/>
    </source>
</evidence>
<dbReference type="GO" id="GO:0071970">
    <property type="term" value="P:fungal-type cell wall (1-&gt;3)-beta-D-glucan biosynthetic process"/>
    <property type="evidence" value="ECO:0007669"/>
    <property type="project" value="TreeGrafter"/>
</dbReference>
<dbReference type="InterPro" id="IPR004886">
    <property type="entry name" value="Glucanosyltransferase"/>
</dbReference>
<dbReference type="GO" id="GO:0042124">
    <property type="term" value="F:1,3-beta-glucanosyltransferase activity"/>
    <property type="evidence" value="ECO:0007669"/>
    <property type="project" value="TreeGrafter"/>
</dbReference>
<organism evidence="13 14">
    <name type="scientific">Stachybotrys chartarum (strain CBS 109288 / IBT 7711)</name>
    <name type="common">Toxic black mold</name>
    <name type="synonym">Stilbospora chartarum</name>
    <dbReference type="NCBI Taxonomy" id="1280523"/>
    <lineage>
        <taxon>Eukaryota</taxon>
        <taxon>Fungi</taxon>
        <taxon>Dikarya</taxon>
        <taxon>Ascomycota</taxon>
        <taxon>Pezizomycotina</taxon>
        <taxon>Sordariomycetes</taxon>
        <taxon>Hypocreomycetidae</taxon>
        <taxon>Hypocreales</taxon>
        <taxon>Stachybotryaceae</taxon>
        <taxon>Stachybotrys</taxon>
    </lineage>
</organism>
<gene>
    <name evidence="13" type="ORF">S7711_06747</name>
</gene>
<dbReference type="GO" id="GO:0031505">
    <property type="term" value="P:fungal-type cell wall organization"/>
    <property type="evidence" value="ECO:0007669"/>
    <property type="project" value="TreeGrafter"/>
</dbReference>
<protein>
    <recommendedName>
        <fullName evidence="9">1,3-beta-glucanosyltransferase</fullName>
        <ecNumber evidence="9">2.4.1.-</ecNumber>
    </recommendedName>
</protein>
<dbReference type="Proteomes" id="UP000028045">
    <property type="component" value="Unassembled WGS sequence"/>
</dbReference>
<evidence type="ECO:0000256" key="5">
    <source>
        <dbReference type="ARBA" id="ARBA00023136"/>
    </source>
</evidence>
<evidence type="ECO:0000256" key="4">
    <source>
        <dbReference type="ARBA" id="ARBA00022729"/>
    </source>
</evidence>
<keyword evidence="8 9" id="KW-0449">Lipoprotein</keyword>
<dbReference type="GO" id="GO:0005886">
    <property type="term" value="C:plasma membrane"/>
    <property type="evidence" value="ECO:0007669"/>
    <property type="project" value="UniProtKB-SubCell"/>
</dbReference>
<sequence>MSLSKLSLAALALAGSTAALQPIYAKGQKFFYENGTQFFMKGIAYQEDELPGGGPLPSNVEFIDPIADVAQCRRDVPLLRELGVNTIRTYAIDPDADHDECMALLDRAGIYVVSDLSHPKLSINRDAGEWNLALFDRYKAVIDELAQYNNTIGFFAGNEVTNNATNTPASAYVKAAVRDTKQHIIDQGYRWLGVGYANNDDPDMREDIAHYFNCGTPEESVDFWGYNIYSWCGESTMERSQYDDQVEFFTDYGVPVFLAEYGCNQVEGGAGGRIFQETGALYEDAMTEVFSGGLVFKYQNETNDFGVVTIARDGRATRMDSFEFLAREHANANPTRVQADDYESDFTTPSDCPARSDHWEAHQVLPPTPDRDLCECAVAASLCGPSGELEDEEMQSIFDFICENDAAACAGINHNATTGVYGAFSMCGQRHKLAYVMGAYYESQNQAADACDHGGLGEVKTNTADSSCDEPLESAAAVNEEAATATEGTPRPTGSGSSSNDDDDESFGAPGAVFTRVFALGDVAVGLYMLVAGAAGAAMVML</sequence>
<feature type="transmembrane region" description="Helical" evidence="11">
    <location>
        <begin position="517"/>
        <end position="540"/>
    </location>
</feature>
<keyword evidence="11" id="KW-0812">Transmembrane</keyword>
<keyword evidence="14" id="KW-1185">Reference proteome</keyword>
<evidence type="ECO:0000256" key="3">
    <source>
        <dbReference type="ARBA" id="ARBA00022622"/>
    </source>
</evidence>
<accession>A0A084B5T9</accession>
<dbReference type="EMBL" id="KL647988">
    <property type="protein sequence ID" value="KEY72918.1"/>
    <property type="molecule type" value="Genomic_DNA"/>
</dbReference>
<dbReference type="AlphaFoldDB" id="A0A084B5T9"/>
<dbReference type="HOGENOM" id="CLU_021855_2_1_1"/>
<dbReference type="PANTHER" id="PTHR31468">
    <property type="entry name" value="1,3-BETA-GLUCANOSYLTRANSFERASE GAS1"/>
    <property type="match status" value="1"/>
</dbReference>
<evidence type="ECO:0000256" key="7">
    <source>
        <dbReference type="ARBA" id="ARBA00023180"/>
    </source>
</evidence>
<feature type="region of interest" description="Disordered" evidence="10">
    <location>
        <begin position="462"/>
        <end position="506"/>
    </location>
</feature>
<feature type="signal peptide" evidence="9">
    <location>
        <begin position="1"/>
        <end position="19"/>
    </location>
</feature>
<feature type="domain" description="X8" evidence="12">
    <location>
        <begin position="381"/>
        <end position="470"/>
    </location>
</feature>
<dbReference type="EC" id="2.4.1.-" evidence="9"/>
<dbReference type="PANTHER" id="PTHR31468:SF2">
    <property type="entry name" value="1,3-BETA-GLUCANOSYLTRANSFERASE GAS1"/>
    <property type="match status" value="1"/>
</dbReference>
<dbReference type="Gene3D" id="3.20.20.80">
    <property type="entry name" value="Glycosidases"/>
    <property type="match status" value="1"/>
</dbReference>
<dbReference type="InterPro" id="IPR017853">
    <property type="entry name" value="GH"/>
</dbReference>
<feature type="chain" id="PRO_5005105770" description="1,3-beta-glucanosyltransferase" evidence="9">
    <location>
        <begin position="20"/>
        <end position="542"/>
    </location>
</feature>
<dbReference type="Gene3D" id="1.20.58.1040">
    <property type="match status" value="1"/>
</dbReference>